<evidence type="ECO:0000256" key="4">
    <source>
        <dbReference type="ARBA" id="ARBA00022679"/>
    </source>
</evidence>
<dbReference type="SMART" id="SM01080">
    <property type="entry name" value="CHASE2"/>
    <property type="match status" value="1"/>
</dbReference>
<evidence type="ECO:0000256" key="5">
    <source>
        <dbReference type="ARBA" id="ARBA00022777"/>
    </source>
</evidence>
<evidence type="ECO:0000256" key="3">
    <source>
        <dbReference type="ARBA" id="ARBA00022553"/>
    </source>
</evidence>
<dbReference type="AlphaFoldDB" id="A0A2U8H5M2"/>
<feature type="transmembrane region" description="Helical" evidence="7">
    <location>
        <begin position="340"/>
        <end position="360"/>
    </location>
</feature>
<accession>A0A2U8H5M2</accession>
<dbReference type="PROSITE" id="PS50109">
    <property type="entry name" value="HIS_KIN"/>
    <property type="match status" value="1"/>
</dbReference>
<feature type="transmembrane region" description="Helical" evidence="7">
    <location>
        <begin position="314"/>
        <end position="334"/>
    </location>
</feature>
<dbReference type="CDD" id="cd00082">
    <property type="entry name" value="HisKA"/>
    <property type="match status" value="1"/>
</dbReference>
<dbReference type="SUPFAM" id="SSF47384">
    <property type="entry name" value="Homodimeric domain of signal transducing histidine kinase"/>
    <property type="match status" value="1"/>
</dbReference>
<evidence type="ECO:0000259" key="8">
    <source>
        <dbReference type="PROSITE" id="PS50109"/>
    </source>
</evidence>
<evidence type="ECO:0000256" key="2">
    <source>
        <dbReference type="ARBA" id="ARBA00012438"/>
    </source>
</evidence>
<evidence type="ECO:0000313" key="9">
    <source>
        <dbReference type="EMBL" id="AWI80095.1"/>
    </source>
</evidence>
<sequence length="666" mass="71470">MSGAALDRQGLRRFAPTLGLICLLALLAWLIPLSALYPRVEAWLQDGSQQLLARTQQFDDVLVVEIDEDSLAELRPYLGTWPYRRDIYAVLLDFLGEMQARTVFFDVLFLDARPGDAEFRAALARNRNAVLAASALRRPVAGKSDVDVLAALAWQPADAGRAQNLPATDWVSVALPSPLLDGAKSLPKIGLISLDHDADGVLRRIPLLHRTRGQYLPSAVLAALYPGEQAPALALEEGRLRVGHATWDVDADGAIGLIYPANTHSVLTLPLATLVKAALGLPGHELDPTLFRDKAVFIGSTALFADRVNTPRGVMNGVHVLAIAYASLSKGIYLSPPRPALDLALVLLGMVPALMMPGAGGVRRSGLRPVSILLVLVLVITIILGLHLILLAWQQASGLGVPLALALGGGVLASVLAQRARAQAVSTAALSQAEAARAQLVQQQETVALVSHELKSPLATIDFTLQNLERVGSLPPNVVARHQKIRRASRRLLAMIDDNLTQDRLRQRGLSVGEQAFDLLDLIADVVRAAERSLIEVDHGDVAAVSVRGDREMLGVAFTNLVGNAIKYSPDDTPIHVDVALDRERVRVRVRDCGCGIAVGDQARIFEPYYRAQGTRQPGAGLGLALVRQIVTLHDGEIAVESAPGAGTTFSVSLPWRDMGVADVRE</sequence>
<dbReference type="Pfam" id="PF02518">
    <property type="entry name" value="HATPase_c"/>
    <property type="match status" value="1"/>
</dbReference>
<dbReference type="PANTHER" id="PTHR43711">
    <property type="entry name" value="TWO-COMPONENT HISTIDINE KINASE"/>
    <property type="match status" value="1"/>
</dbReference>
<dbReference type="SMART" id="SM00388">
    <property type="entry name" value="HisKA"/>
    <property type="match status" value="1"/>
</dbReference>
<dbReference type="InterPro" id="IPR007890">
    <property type="entry name" value="CHASE2"/>
</dbReference>
<keyword evidence="7" id="KW-0472">Membrane</keyword>
<protein>
    <recommendedName>
        <fullName evidence="2">histidine kinase</fullName>
        <ecNumber evidence="2">2.7.13.3</ecNumber>
    </recommendedName>
</protein>
<dbReference type="OrthoDB" id="9806704at2"/>
<comment type="catalytic activity">
    <reaction evidence="1">
        <text>ATP + protein L-histidine = ADP + protein N-phospho-L-histidine.</text>
        <dbReference type="EC" id="2.7.13.3"/>
    </reaction>
</comment>
<dbReference type="SMART" id="SM00387">
    <property type="entry name" value="HATPase_c"/>
    <property type="match status" value="1"/>
</dbReference>
<dbReference type="Pfam" id="PF05226">
    <property type="entry name" value="CHASE2"/>
    <property type="match status" value="1"/>
</dbReference>
<feature type="domain" description="Histidine kinase" evidence="8">
    <location>
        <begin position="449"/>
        <end position="658"/>
    </location>
</feature>
<organism evidence="9 10">
    <name type="scientific">Parazoarcus communis</name>
    <dbReference type="NCBI Taxonomy" id="41977"/>
    <lineage>
        <taxon>Bacteria</taxon>
        <taxon>Pseudomonadati</taxon>
        <taxon>Pseudomonadota</taxon>
        <taxon>Betaproteobacteria</taxon>
        <taxon>Rhodocyclales</taxon>
        <taxon>Zoogloeaceae</taxon>
        <taxon>Parazoarcus</taxon>
    </lineage>
</organism>
<keyword evidence="6" id="KW-0902">Two-component regulatory system</keyword>
<proteinExistence type="predicted"/>
<dbReference type="InterPro" id="IPR036890">
    <property type="entry name" value="HATPase_C_sf"/>
</dbReference>
<dbReference type="PANTHER" id="PTHR43711:SF1">
    <property type="entry name" value="HISTIDINE KINASE 1"/>
    <property type="match status" value="1"/>
</dbReference>
<dbReference type="Gene3D" id="3.30.565.10">
    <property type="entry name" value="Histidine kinase-like ATPase, C-terminal domain"/>
    <property type="match status" value="1"/>
</dbReference>
<evidence type="ECO:0000256" key="7">
    <source>
        <dbReference type="SAM" id="Phobius"/>
    </source>
</evidence>
<reference evidence="9 10" key="1">
    <citation type="submission" date="2017-06" db="EMBL/GenBank/DDBJ databases">
        <title>Azoarcus sp. TSNA42 complete genome sequence.</title>
        <authorList>
            <person name="Woo J.-H."/>
            <person name="Kim H.-S."/>
        </authorList>
    </citation>
    <scope>NUCLEOTIDE SEQUENCE [LARGE SCALE GENOMIC DNA]</scope>
    <source>
        <strain evidence="9 10">TSNA42</strain>
    </source>
</reference>
<feature type="transmembrane region" description="Helical" evidence="7">
    <location>
        <begin position="14"/>
        <end position="37"/>
    </location>
</feature>
<dbReference type="EMBL" id="CP022188">
    <property type="protein sequence ID" value="AWI80095.1"/>
    <property type="molecule type" value="Genomic_DNA"/>
</dbReference>
<evidence type="ECO:0000256" key="1">
    <source>
        <dbReference type="ARBA" id="ARBA00000085"/>
    </source>
</evidence>
<dbReference type="InterPro" id="IPR004358">
    <property type="entry name" value="Sig_transdc_His_kin-like_C"/>
</dbReference>
<name>A0A2U8H5M2_9RHOO</name>
<keyword evidence="4" id="KW-0808">Transferase</keyword>
<dbReference type="EC" id="2.7.13.3" evidence="2"/>
<dbReference type="InterPro" id="IPR036097">
    <property type="entry name" value="HisK_dim/P_sf"/>
</dbReference>
<dbReference type="PRINTS" id="PR00344">
    <property type="entry name" value="BCTRLSENSOR"/>
</dbReference>
<feature type="transmembrane region" description="Helical" evidence="7">
    <location>
        <begin position="399"/>
        <end position="417"/>
    </location>
</feature>
<evidence type="ECO:0000313" key="10">
    <source>
        <dbReference type="Proteomes" id="UP000244902"/>
    </source>
</evidence>
<keyword evidence="7" id="KW-1133">Transmembrane helix</keyword>
<dbReference type="Proteomes" id="UP000244902">
    <property type="component" value="Chromosome"/>
</dbReference>
<dbReference type="Gene3D" id="1.10.287.130">
    <property type="match status" value="1"/>
</dbReference>
<dbReference type="InterPro" id="IPR005467">
    <property type="entry name" value="His_kinase_dom"/>
</dbReference>
<gene>
    <name evidence="9" type="ORF">CEW87_12375</name>
</gene>
<dbReference type="InterPro" id="IPR050736">
    <property type="entry name" value="Sensor_HK_Regulatory"/>
</dbReference>
<dbReference type="Pfam" id="PF00512">
    <property type="entry name" value="HisKA"/>
    <property type="match status" value="1"/>
</dbReference>
<dbReference type="GO" id="GO:0000155">
    <property type="term" value="F:phosphorelay sensor kinase activity"/>
    <property type="evidence" value="ECO:0007669"/>
    <property type="project" value="InterPro"/>
</dbReference>
<keyword evidence="7" id="KW-0812">Transmembrane</keyword>
<dbReference type="InterPro" id="IPR003661">
    <property type="entry name" value="HisK_dim/P_dom"/>
</dbReference>
<evidence type="ECO:0000256" key="6">
    <source>
        <dbReference type="ARBA" id="ARBA00023012"/>
    </source>
</evidence>
<keyword evidence="3" id="KW-0597">Phosphoprotein</keyword>
<dbReference type="InterPro" id="IPR003594">
    <property type="entry name" value="HATPase_dom"/>
</dbReference>
<keyword evidence="5" id="KW-0418">Kinase</keyword>
<dbReference type="SUPFAM" id="SSF55874">
    <property type="entry name" value="ATPase domain of HSP90 chaperone/DNA topoisomerase II/histidine kinase"/>
    <property type="match status" value="1"/>
</dbReference>
<feature type="transmembrane region" description="Helical" evidence="7">
    <location>
        <begin position="372"/>
        <end position="393"/>
    </location>
</feature>
<dbReference type="RefSeq" id="WP_108973417.1">
    <property type="nucleotide sequence ID" value="NZ_CP022188.1"/>
</dbReference>